<dbReference type="InterPro" id="IPR052017">
    <property type="entry name" value="TSUP"/>
</dbReference>
<keyword evidence="10" id="KW-1185">Reference proteome</keyword>
<proteinExistence type="inferred from homology"/>
<keyword evidence="4 8" id="KW-1003">Cell membrane</keyword>
<comment type="caution">
    <text evidence="9">The sequence shown here is derived from an EMBL/GenBank/DDBJ whole genome shotgun (WGS) entry which is preliminary data.</text>
</comment>
<feature type="transmembrane region" description="Helical" evidence="8">
    <location>
        <begin position="235"/>
        <end position="255"/>
    </location>
</feature>
<keyword evidence="3" id="KW-0813">Transport</keyword>
<evidence type="ECO:0000256" key="6">
    <source>
        <dbReference type="ARBA" id="ARBA00022989"/>
    </source>
</evidence>
<dbReference type="OrthoDB" id="9155169at2"/>
<reference evidence="9 10" key="1">
    <citation type="submission" date="2019-03" db="EMBL/GenBank/DDBJ databases">
        <title>Genomic Encyclopedia of Type Strains, Phase IV (KMG-IV): sequencing the most valuable type-strain genomes for metagenomic binning, comparative biology and taxonomic classification.</title>
        <authorList>
            <person name="Goeker M."/>
        </authorList>
    </citation>
    <scope>NUCLEOTIDE SEQUENCE [LARGE SCALE GENOMIC DNA]</scope>
    <source>
        <strain evidence="9 10">DSM 100048</strain>
    </source>
</reference>
<dbReference type="InterPro" id="IPR002781">
    <property type="entry name" value="TM_pro_TauE-like"/>
</dbReference>
<protein>
    <recommendedName>
        <fullName evidence="8">Probable membrane transporter protein</fullName>
    </recommendedName>
</protein>
<feature type="transmembrane region" description="Helical" evidence="8">
    <location>
        <begin position="174"/>
        <end position="191"/>
    </location>
</feature>
<dbReference type="Proteomes" id="UP000294692">
    <property type="component" value="Unassembled WGS sequence"/>
</dbReference>
<organism evidence="9 10">
    <name type="scientific">Paracandidimonas soli</name>
    <dbReference type="NCBI Taxonomy" id="1917182"/>
    <lineage>
        <taxon>Bacteria</taxon>
        <taxon>Pseudomonadati</taxon>
        <taxon>Pseudomonadota</taxon>
        <taxon>Betaproteobacteria</taxon>
        <taxon>Burkholderiales</taxon>
        <taxon>Alcaligenaceae</taxon>
        <taxon>Paracandidimonas</taxon>
    </lineage>
</organism>
<evidence type="ECO:0000256" key="3">
    <source>
        <dbReference type="ARBA" id="ARBA00022448"/>
    </source>
</evidence>
<gene>
    <name evidence="9" type="ORF">EV686_10836</name>
</gene>
<comment type="subcellular location">
    <subcellularLocation>
        <location evidence="1 8">Cell membrane</location>
        <topology evidence="1 8">Multi-pass membrane protein</topology>
    </subcellularLocation>
</comment>
<feature type="transmembrane region" description="Helical" evidence="8">
    <location>
        <begin position="104"/>
        <end position="123"/>
    </location>
</feature>
<evidence type="ECO:0000256" key="4">
    <source>
        <dbReference type="ARBA" id="ARBA00022475"/>
    </source>
</evidence>
<sequence length="258" mass="27704">MDLSMAGPEFLPMAAIAAIMLASSFLHGVFGIGFAMIATPLLALWMEPREAVLLAAVPLWCIALGFLGRHFAQVRRCGHLVLLPCILVGSVLGVQLQSALSARASWLLLAGLLLLSAVVPALAHRMRERGLQPPPAARLAFGLGAGVTESSLNVGAPLIVLYGGLLRQPRMEQLILLNLCFATGKTVQLGLTLAQGEQWIRPSWLLVAVVTAGLGYMLGLRWMGRLPEHVFRRSLACFLCAMAGLLILRAIWGSWPES</sequence>
<feature type="transmembrane region" description="Helical" evidence="8">
    <location>
        <begin position="51"/>
        <end position="68"/>
    </location>
</feature>
<dbReference type="PANTHER" id="PTHR30269:SF37">
    <property type="entry name" value="MEMBRANE TRANSPORTER PROTEIN"/>
    <property type="match status" value="1"/>
</dbReference>
<dbReference type="GO" id="GO:0005886">
    <property type="term" value="C:plasma membrane"/>
    <property type="evidence" value="ECO:0007669"/>
    <property type="project" value="UniProtKB-SubCell"/>
</dbReference>
<dbReference type="AlphaFoldDB" id="A0A4R3UWN5"/>
<dbReference type="RefSeq" id="WP_132477642.1">
    <property type="nucleotide sequence ID" value="NZ_JBHRVM010000001.1"/>
</dbReference>
<name>A0A4R3UWN5_9BURK</name>
<comment type="similarity">
    <text evidence="2 8">Belongs to the 4-toluene sulfonate uptake permease (TSUP) (TC 2.A.102) family.</text>
</comment>
<feature type="transmembrane region" description="Helical" evidence="8">
    <location>
        <begin position="203"/>
        <end position="223"/>
    </location>
</feature>
<evidence type="ECO:0000256" key="1">
    <source>
        <dbReference type="ARBA" id="ARBA00004651"/>
    </source>
</evidence>
<keyword evidence="5 8" id="KW-0812">Transmembrane</keyword>
<evidence type="ECO:0000256" key="5">
    <source>
        <dbReference type="ARBA" id="ARBA00022692"/>
    </source>
</evidence>
<evidence type="ECO:0000313" key="10">
    <source>
        <dbReference type="Proteomes" id="UP000294692"/>
    </source>
</evidence>
<feature type="transmembrane region" description="Helical" evidence="8">
    <location>
        <begin position="80"/>
        <end position="98"/>
    </location>
</feature>
<keyword evidence="7 8" id="KW-0472">Membrane</keyword>
<keyword evidence="6 8" id="KW-1133">Transmembrane helix</keyword>
<dbReference type="PANTHER" id="PTHR30269">
    <property type="entry name" value="TRANSMEMBRANE PROTEIN YFCA"/>
    <property type="match status" value="1"/>
</dbReference>
<evidence type="ECO:0000256" key="7">
    <source>
        <dbReference type="ARBA" id="ARBA00023136"/>
    </source>
</evidence>
<evidence type="ECO:0000256" key="8">
    <source>
        <dbReference type="RuleBase" id="RU363041"/>
    </source>
</evidence>
<evidence type="ECO:0000256" key="2">
    <source>
        <dbReference type="ARBA" id="ARBA00009142"/>
    </source>
</evidence>
<dbReference type="Pfam" id="PF01925">
    <property type="entry name" value="TauE"/>
    <property type="match status" value="1"/>
</dbReference>
<evidence type="ECO:0000313" key="9">
    <source>
        <dbReference type="EMBL" id="TCU95193.1"/>
    </source>
</evidence>
<accession>A0A4R3UWN5</accession>
<dbReference type="EMBL" id="SMBX01000008">
    <property type="protein sequence ID" value="TCU95193.1"/>
    <property type="molecule type" value="Genomic_DNA"/>
</dbReference>
<feature type="transmembrane region" description="Helical" evidence="8">
    <location>
        <begin position="12"/>
        <end position="45"/>
    </location>
</feature>